<evidence type="ECO:0000256" key="17">
    <source>
        <dbReference type="PIRNR" id="PIRNR009437"/>
    </source>
</evidence>
<gene>
    <name evidence="16" type="primary">nqrC</name>
    <name evidence="19" type="ORF">HNR75_002375</name>
</gene>
<evidence type="ECO:0000256" key="4">
    <source>
        <dbReference type="ARBA" id="ARBA00022553"/>
    </source>
</evidence>
<dbReference type="PANTHER" id="PTHR37838">
    <property type="entry name" value="NA(+)-TRANSLOCATING NADH-QUINONE REDUCTASE SUBUNIT C"/>
    <property type="match status" value="1"/>
</dbReference>
<keyword evidence="19" id="KW-0560">Oxidoreductase</keyword>
<evidence type="ECO:0000256" key="2">
    <source>
        <dbReference type="ARBA" id="ARBA00022475"/>
    </source>
</evidence>
<evidence type="ECO:0000256" key="14">
    <source>
        <dbReference type="ARBA" id="ARBA00023136"/>
    </source>
</evidence>
<evidence type="ECO:0000256" key="11">
    <source>
        <dbReference type="ARBA" id="ARBA00023053"/>
    </source>
</evidence>
<comment type="caution">
    <text evidence="16">Lacks conserved residue(s) required for the propagation of feature annotation.</text>
</comment>
<keyword evidence="8 16" id="KW-1278">Translocase</keyword>
<feature type="transmembrane region" description="Helical" evidence="16">
    <location>
        <begin position="12"/>
        <end position="33"/>
    </location>
</feature>
<keyword evidence="9 16" id="KW-1133">Transmembrane helix</keyword>
<protein>
    <recommendedName>
        <fullName evidence="16 17">Na(+)-translocating NADH-quinone reductase subunit C</fullName>
        <shortName evidence="16 17">Na(+)-NQR subunit C</shortName>
        <shortName evidence="16 17">Na(+)-translocating NQR subunit C</shortName>
        <ecNumber evidence="16 17">7.2.1.1</ecNumber>
    </recommendedName>
    <alternativeName>
        <fullName evidence="16 17">NQR complex subunit C</fullName>
    </alternativeName>
    <alternativeName>
        <fullName evidence="16 17">NQR-1 subunit C</fullName>
    </alternativeName>
</protein>
<dbReference type="NCBIfam" id="NF003749">
    <property type="entry name" value="PRK05346.1-5"/>
    <property type="match status" value="1"/>
</dbReference>
<comment type="caution">
    <text evidence="19">The sequence shown here is derived from an EMBL/GenBank/DDBJ whole genome shotgun (WGS) entry which is preliminary data.</text>
</comment>
<keyword evidence="10 16" id="KW-0520">NAD</keyword>
<comment type="cofactor">
    <cofactor evidence="16 17">
        <name>FMN</name>
        <dbReference type="ChEBI" id="CHEBI:58210"/>
    </cofactor>
</comment>
<dbReference type="GO" id="GO:0010181">
    <property type="term" value="F:FMN binding"/>
    <property type="evidence" value="ECO:0007669"/>
    <property type="project" value="UniProtKB-UniRule"/>
</dbReference>
<comment type="similarity">
    <text evidence="16 17">Belongs to the NqrC family.</text>
</comment>
<keyword evidence="2 16" id="KW-1003">Cell membrane</keyword>
<dbReference type="AlphaFoldDB" id="A0A841GFT1"/>
<evidence type="ECO:0000256" key="13">
    <source>
        <dbReference type="ARBA" id="ARBA00023075"/>
    </source>
</evidence>
<keyword evidence="4 16" id="KW-0597">Phosphoprotein</keyword>
<dbReference type="Pfam" id="PF04205">
    <property type="entry name" value="FMN_bind"/>
    <property type="match status" value="1"/>
</dbReference>
<evidence type="ECO:0000256" key="9">
    <source>
        <dbReference type="ARBA" id="ARBA00022989"/>
    </source>
</evidence>
<evidence type="ECO:0000256" key="7">
    <source>
        <dbReference type="ARBA" id="ARBA00022692"/>
    </source>
</evidence>
<dbReference type="GO" id="GO:0005886">
    <property type="term" value="C:plasma membrane"/>
    <property type="evidence" value="ECO:0007669"/>
    <property type="project" value="UniProtKB-SubCell"/>
</dbReference>
<comment type="function">
    <text evidence="16">NQR complex catalyzes the reduction of ubiquinone-1 to ubiquinol by two successive reactions, coupled with the transport of Na(+) ions from the cytoplasm to the periplasm. NqrA to NqrE are probably involved in the second step, the conversion of ubisemiquinone to ubiquinol.</text>
</comment>
<dbReference type="RefSeq" id="WP_188027170.1">
    <property type="nucleotide sequence ID" value="NZ_JACHGR010000008.1"/>
</dbReference>
<feature type="modified residue" description="FMN phosphoryl threonine" evidence="16">
    <location>
        <position position="223"/>
    </location>
</feature>
<dbReference type="GO" id="GO:0006814">
    <property type="term" value="P:sodium ion transport"/>
    <property type="evidence" value="ECO:0007669"/>
    <property type="project" value="UniProtKB-UniRule"/>
</dbReference>
<evidence type="ECO:0000256" key="6">
    <source>
        <dbReference type="ARBA" id="ARBA00022643"/>
    </source>
</evidence>
<keyword evidence="13 16" id="KW-0830">Ubiquinone</keyword>
<feature type="domain" description="FMN-binding" evidence="18">
    <location>
        <begin position="142"/>
        <end position="240"/>
    </location>
</feature>
<evidence type="ECO:0000256" key="5">
    <source>
        <dbReference type="ARBA" id="ARBA00022630"/>
    </source>
</evidence>
<dbReference type="Proteomes" id="UP000585721">
    <property type="component" value="Unassembled WGS sequence"/>
</dbReference>
<evidence type="ECO:0000256" key="16">
    <source>
        <dbReference type="HAMAP-Rule" id="MF_00427"/>
    </source>
</evidence>
<dbReference type="EMBL" id="JACHGR010000008">
    <property type="protein sequence ID" value="MBB6056437.1"/>
    <property type="molecule type" value="Genomic_DNA"/>
</dbReference>
<evidence type="ECO:0000313" key="20">
    <source>
        <dbReference type="Proteomes" id="UP000585721"/>
    </source>
</evidence>
<keyword evidence="15 16" id="KW-0739">Sodium transport</keyword>
<keyword evidence="12 16" id="KW-0406">Ion transport</keyword>
<dbReference type="InterPro" id="IPR007329">
    <property type="entry name" value="FMN-bd"/>
</dbReference>
<accession>A0A841GFT1</accession>
<comment type="subcellular location">
    <subcellularLocation>
        <location evidence="16">Cell membrane</location>
        <topology evidence="16">Single-pass membrane protein</topology>
    </subcellularLocation>
</comment>
<dbReference type="SMART" id="SM00900">
    <property type="entry name" value="FMN_bind"/>
    <property type="match status" value="1"/>
</dbReference>
<keyword evidence="7 16" id="KW-0812">Transmembrane</keyword>
<keyword evidence="14 16" id="KW-0472">Membrane</keyword>
<dbReference type="GO" id="GO:0016655">
    <property type="term" value="F:oxidoreductase activity, acting on NAD(P)H, quinone or similar compound as acceptor"/>
    <property type="evidence" value="ECO:0007669"/>
    <property type="project" value="UniProtKB-UniRule"/>
</dbReference>
<proteinExistence type="inferred from homology"/>
<keyword evidence="1 16" id="KW-0813">Transport</keyword>
<evidence type="ECO:0000256" key="10">
    <source>
        <dbReference type="ARBA" id="ARBA00023027"/>
    </source>
</evidence>
<evidence type="ECO:0000256" key="8">
    <source>
        <dbReference type="ARBA" id="ARBA00022967"/>
    </source>
</evidence>
<reference evidence="19 20" key="1">
    <citation type="submission" date="2020-08" db="EMBL/GenBank/DDBJ databases">
        <title>Genomic Encyclopedia of Type Strains, Phase IV (KMG-IV): sequencing the most valuable type-strain genomes for metagenomic binning, comparative biology and taxonomic classification.</title>
        <authorList>
            <person name="Goeker M."/>
        </authorList>
    </citation>
    <scope>NUCLEOTIDE SEQUENCE [LARGE SCALE GENOMIC DNA]</scope>
    <source>
        <strain evidence="19 20">DSM 22975</strain>
    </source>
</reference>
<keyword evidence="5 16" id="KW-0285">Flavoprotein</keyword>
<organism evidence="19 20">
    <name type="scientific">Tolumonas osonensis</name>
    <dbReference type="NCBI Taxonomy" id="675874"/>
    <lineage>
        <taxon>Bacteria</taxon>
        <taxon>Pseudomonadati</taxon>
        <taxon>Pseudomonadota</taxon>
        <taxon>Gammaproteobacteria</taxon>
        <taxon>Aeromonadales</taxon>
        <taxon>Aeromonadaceae</taxon>
        <taxon>Tolumonas</taxon>
    </lineage>
</organism>
<dbReference type="NCBIfam" id="TIGR01938">
    <property type="entry name" value="nqrC"/>
    <property type="match status" value="1"/>
</dbReference>
<evidence type="ECO:0000259" key="18">
    <source>
        <dbReference type="SMART" id="SM00900"/>
    </source>
</evidence>
<name>A0A841GFT1_9GAMM</name>
<dbReference type="HAMAP" id="MF_00427">
    <property type="entry name" value="NqrC"/>
    <property type="match status" value="1"/>
</dbReference>
<evidence type="ECO:0000256" key="1">
    <source>
        <dbReference type="ARBA" id="ARBA00022448"/>
    </source>
</evidence>
<keyword evidence="20" id="KW-1185">Reference proteome</keyword>
<evidence type="ECO:0000256" key="12">
    <source>
        <dbReference type="ARBA" id="ARBA00023065"/>
    </source>
</evidence>
<comment type="catalytic activity">
    <reaction evidence="16 17">
        <text>a ubiquinone + n Na(+)(in) + NADH + H(+) = a ubiquinol + n Na(+)(out) + NAD(+)</text>
        <dbReference type="Rhea" id="RHEA:47748"/>
        <dbReference type="Rhea" id="RHEA-COMP:9565"/>
        <dbReference type="Rhea" id="RHEA-COMP:9566"/>
        <dbReference type="ChEBI" id="CHEBI:15378"/>
        <dbReference type="ChEBI" id="CHEBI:16389"/>
        <dbReference type="ChEBI" id="CHEBI:17976"/>
        <dbReference type="ChEBI" id="CHEBI:29101"/>
        <dbReference type="ChEBI" id="CHEBI:57540"/>
        <dbReference type="ChEBI" id="CHEBI:57945"/>
        <dbReference type="EC" id="7.2.1.1"/>
    </reaction>
</comment>
<sequence>MANKHDSIGRTFAVVGGLCLICSILVAGSAVGLRPWQEAAKARDRQSNILSVAQLPLKNIRQTYQQRINARLIDLATGEFAAGDADTYDMVRAAKEPARSIAIPKESDVAGIRRRAKLAPVYFVKSEQGQTETLILPVYGQGLWSTMYGFIALQPDGNTVKGITFYDHGETPGLGSEIQNPRWQALWTGKQFFNADGQFELKIIKGAADPADRHKVDGLSGATLTSNGVEHLFAYWMGQHGYGLFLSKLRSGELKYE</sequence>
<comment type="subunit">
    <text evidence="16 17">Composed of six subunits; NqrA, NqrB, NqrC, NqrD, NqrE and NqrF.</text>
</comment>
<dbReference type="InterPro" id="IPR010204">
    <property type="entry name" value="NqrC"/>
</dbReference>
<evidence type="ECO:0000256" key="15">
    <source>
        <dbReference type="ARBA" id="ARBA00023201"/>
    </source>
</evidence>
<keyword evidence="3" id="KW-0997">Cell inner membrane</keyword>
<dbReference type="PIRSF" id="PIRSF009437">
    <property type="entry name" value="NQR-1_subunit_C"/>
    <property type="match status" value="1"/>
</dbReference>
<evidence type="ECO:0000256" key="3">
    <source>
        <dbReference type="ARBA" id="ARBA00022519"/>
    </source>
</evidence>
<dbReference type="NCBIfam" id="NF003746">
    <property type="entry name" value="PRK05346.1-1"/>
    <property type="match status" value="1"/>
</dbReference>
<keyword evidence="11 16" id="KW-0915">Sodium</keyword>
<dbReference type="PANTHER" id="PTHR37838:SF1">
    <property type="entry name" value="NA(+)-TRANSLOCATING NADH-QUINONE REDUCTASE SUBUNIT C"/>
    <property type="match status" value="1"/>
</dbReference>
<keyword evidence="6 16" id="KW-0288">FMN</keyword>
<dbReference type="EC" id="7.2.1.1" evidence="16 17"/>
<evidence type="ECO:0000313" key="19">
    <source>
        <dbReference type="EMBL" id="MBB6056437.1"/>
    </source>
</evidence>